<evidence type="ECO:0000313" key="2">
    <source>
        <dbReference type="EMBL" id="RWY41391.1"/>
    </source>
</evidence>
<evidence type="ECO:0000313" key="3">
    <source>
        <dbReference type="Proteomes" id="UP000287168"/>
    </source>
</evidence>
<gene>
    <name evidence="2" type="ORF">EP867_09370</name>
</gene>
<organism evidence="2 3">
    <name type="scientific">Falsigemmobacter intermedius</name>
    <dbReference type="NCBI Taxonomy" id="1553448"/>
    <lineage>
        <taxon>Bacteria</taxon>
        <taxon>Pseudomonadati</taxon>
        <taxon>Pseudomonadota</taxon>
        <taxon>Alphaproteobacteria</taxon>
        <taxon>Rhodobacterales</taxon>
        <taxon>Paracoccaceae</taxon>
        <taxon>Falsigemmobacter</taxon>
    </lineage>
</organism>
<dbReference type="Gene3D" id="3.40.50.11090">
    <property type="match status" value="1"/>
</dbReference>
<dbReference type="Gene3D" id="3.40.50.2000">
    <property type="entry name" value="Glycogen Phosphorylase B"/>
    <property type="match status" value="1"/>
</dbReference>
<name>A0A444MBN2_9RHOB</name>
<evidence type="ECO:0000259" key="1">
    <source>
        <dbReference type="Pfam" id="PF00534"/>
    </source>
</evidence>
<keyword evidence="3" id="KW-1185">Reference proteome</keyword>
<feature type="domain" description="Glycosyl transferase family 1" evidence="1">
    <location>
        <begin position="244"/>
        <end position="332"/>
    </location>
</feature>
<keyword evidence="2" id="KW-0808">Transferase</keyword>
<dbReference type="SUPFAM" id="SSF53756">
    <property type="entry name" value="UDP-Glycosyltransferase/glycogen phosphorylase"/>
    <property type="match status" value="1"/>
</dbReference>
<dbReference type="OrthoDB" id="9790710at2"/>
<dbReference type="InterPro" id="IPR001296">
    <property type="entry name" value="Glyco_trans_1"/>
</dbReference>
<dbReference type="PANTHER" id="PTHR12526">
    <property type="entry name" value="GLYCOSYLTRANSFERASE"/>
    <property type="match status" value="1"/>
</dbReference>
<dbReference type="RefSeq" id="WP_128488472.1">
    <property type="nucleotide sequence ID" value="NZ_JBHLXB010000002.1"/>
</dbReference>
<dbReference type="AlphaFoldDB" id="A0A444MBN2"/>
<protein>
    <submittedName>
        <fullName evidence="2">Glycosyltransferase</fullName>
    </submittedName>
</protein>
<accession>A0A444MBN2</accession>
<proteinExistence type="predicted"/>
<sequence length="354" mass="39669">MKITFLVPMLSQNGGIRVIAEYGRQLIALGHEVTFVSVYDKPAGLRRRIRMLLRREVRPSQDARFFLDMSDRLIDLPGSHAIDYAKFPDADFLIATWWETVEWAVKAPARCGRPVHLMQGYEMFPFLPAERVRRTYEEEIPKIAVSQWIADQVERHHSRASTAVILNSVDSHAFPMKAFVAHDPIRLGFVYSSFGGKNSALIPPLARALERRGIAAEFVAFHSEPITLPGFEGLLRESYLKPQQADIPAIYQSCDLWLWPSIEEGFGLPILEALSCGTPVVAGLAGAAPDVIRTGVNGYLCPAEPETFADLIAQYLALPPEERRQMSEAARATVLAWSWQDAARRFAAVLQRLL</sequence>
<reference evidence="2 3" key="1">
    <citation type="journal article" date="2015" name="Int. J. Syst. Evol. Microbiol.">
        <title>Gemmobacter intermedius sp. nov., isolated from a white stork (Ciconia ciconia).</title>
        <authorList>
            <person name="Kampfer P."/>
            <person name="Jerzak L."/>
            <person name="Wilharm G."/>
            <person name="Golke J."/>
            <person name="Busse H.J."/>
            <person name="Glaeser S.P."/>
        </authorList>
    </citation>
    <scope>NUCLEOTIDE SEQUENCE [LARGE SCALE GENOMIC DNA]</scope>
    <source>
        <strain evidence="2 3">119/4</strain>
    </source>
</reference>
<dbReference type="Proteomes" id="UP000287168">
    <property type="component" value="Unassembled WGS sequence"/>
</dbReference>
<dbReference type="GO" id="GO:0016757">
    <property type="term" value="F:glycosyltransferase activity"/>
    <property type="evidence" value="ECO:0007669"/>
    <property type="project" value="InterPro"/>
</dbReference>
<comment type="caution">
    <text evidence="2">The sequence shown here is derived from an EMBL/GenBank/DDBJ whole genome shotgun (WGS) entry which is preliminary data.</text>
</comment>
<dbReference type="CDD" id="cd03801">
    <property type="entry name" value="GT4_PimA-like"/>
    <property type="match status" value="1"/>
</dbReference>
<dbReference type="EMBL" id="SBLC01000011">
    <property type="protein sequence ID" value="RWY41391.1"/>
    <property type="molecule type" value="Genomic_DNA"/>
</dbReference>
<dbReference type="Pfam" id="PF00534">
    <property type="entry name" value="Glycos_transf_1"/>
    <property type="match status" value="1"/>
</dbReference>